<name>A0A2X0VQG9_9GAMM</name>
<dbReference type="RefSeq" id="WP_113744116.1">
    <property type="nucleotide sequence ID" value="NZ_UAPV01000001.1"/>
</dbReference>
<evidence type="ECO:0000313" key="2">
    <source>
        <dbReference type="EMBL" id="SPT70000.1"/>
    </source>
</evidence>
<dbReference type="Proteomes" id="UP000250086">
    <property type="component" value="Unassembled WGS sequence"/>
</dbReference>
<dbReference type="EMBL" id="UAPV01000001">
    <property type="protein sequence ID" value="SPT70000.1"/>
    <property type="molecule type" value="Genomic_DNA"/>
</dbReference>
<keyword evidence="1" id="KW-0812">Transmembrane</keyword>
<organism evidence="2 3">
    <name type="scientific">Anaerobiospirillum thomasii</name>
    <dbReference type="NCBI Taxonomy" id="179995"/>
    <lineage>
        <taxon>Bacteria</taxon>
        <taxon>Pseudomonadati</taxon>
        <taxon>Pseudomonadota</taxon>
        <taxon>Gammaproteobacteria</taxon>
        <taxon>Aeromonadales</taxon>
        <taxon>Succinivibrionaceae</taxon>
        <taxon>Anaerobiospirillum</taxon>
    </lineage>
</organism>
<keyword evidence="1" id="KW-0472">Membrane</keyword>
<feature type="transmembrane region" description="Helical" evidence="1">
    <location>
        <begin position="94"/>
        <end position="115"/>
    </location>
</feature>
<keyword evidence="1" id="KW-1133">Transmembrane helix</keyword>
<reference evidence="2 3" key="1">
    <citation type="submission" date="2018-06" db="EMBL/GenBank/DDBJ databases">
        <authorList>
            <consortium name="Pathogen Informatics"/>
            <person name="Doyle S."/>
        </authorList>
    </citation>
    <scope>NUCLEOTIDE SEQUENCE [LARGE SCALE GENOMIC DNA]</scope>
    <source>
        <strain evidence="2 3">NCTC13093</strain>
    </source>
</reference>
<evidence type="ECO:0000256" key="1">
    <source>
        <dbReference type="SAM" id="Phobius"/>
    </source>
</evidence>
<dbReference type="AlphaFoldDB" id="A0A2X0VQG9"/>
<proteinExistence type="predicted"/>
<gene>
    <name evidence="2" type="ORF">NCTC13093_01398</name>
</gene>
<evidence type="ECO:0000313" key="3">
    <source>
        <dbReference type="Proteomes" id="UP000250086"/>
    </source>
</evidence>
<sequence length="116" mass="13471">MLKSIMLLMRTSATALLLSLIFICISAFDVNHLFSMAVIHESEQQLYYYDKDLMLATYKSVGAFVDTHSLDKYLGYVNLDALDDLIIVRFLMPFYYLKLQLLGFFIFCMSSLGYYK</sequence>
<protein>
    <submittedName>
        <fullName evidence="2">Uncharacterized protein</fullName>
    </submittedName>
</protein>
<accession>A0A2X0VQG9</accession>
<keyword evidence="3" id="KW-1185">Reference proteome</keyword>